<dbReference type="EMBL" id="RCHD01000040">
    <property type="protein sequence ID" value="RLL32197.1"/>
    <property type="molecule type" value="Genomic_DNA"/>
</dbReference>
<comment type="caution">
    <text evidence="1">The sequence shown here is derived from an EMBL/GenBank/DDBJ whole genome shotgun (WGS) entry which is preliminary data.</text>
</comment>
<dbReference type="AlphaFoldDB" id="A0A498CXK2"/>
<proteinExistence type="predicted"/>
<organism evidence="1 2">
    <name type="scientific">Acinetobacter cumulans</name>
    <dbReference type="NCBI Taxonomy" id="2136182"/>
    <lineage>
        <taxon>Bacteria</taxon>
        <taxon>Pseudomonadati</taxon>
        <taxon>Pseudomonadota</taxon>
        <taxon>Gammaproteobacteria</taxon>
        <taxon>Moraxellales</taxon>
        <taxon>Moraxellaceae</taxon>
        <taxon>Acinetobacter</taxon>
    </lineage>
</organism>
<evidence type="ECO:0000313" key="2">
    <source>
        <dbReference type="Proteomes" id="UP000267166"/>
    </source>
</evidence>
<accession>A0A498CXK2</accession>
<protein>
    <submittedName>
        <fullName evidence="1">Uncharacterized protein</fullName>
    </submittedName>
</protein>
<dbReference type="RefSeq" id="WP_120366218.1">
    <property type="nucleotide sequence ID" value="NZ_RAXY01000037.1"/>
</dbReference>
<evidence type="ECO:0000313" key="1">
    <source>
        <dbReference type="EMBL" id="RLL32197.1"/>
    </source>
</evidence>
<reference evidence="1 2" key="1">
    <citation type="submission" date="2018-09" db="EMBL/GenBank/DDBJ databases">
        <title>The draft genome of Acinetobacter sp. strains.</title>
        <authorList>
            <person name="Qin J."/>
            <person name="Feng Y."/>
            <person name="Zong Z."/>
        </authorList>
    </citation>
    <scope>NUCLEOTIDE SEQUENCE [LARGE SCALE GENOMIC DNA]</scope>
    <source>
        <strain evidence="1 2">WCHAc060003</strain>
    </source>
</reference>
<sequence>MSDKISLNYLNELIRNAEKKDKKIDKILLGYKAYYFFMSDSEFHKEVTNSALAPSKRKYKNYKIKVTQDEYQIDLKFQEK</sequence>
<name>A0A498CXK2_9GAMM</name>
<dbReference type="Proteomes" id="UP000267166">
    <property type="component" value="Unassembled WGS sequence"/>
</dbReference>
<gene>
    <name evidence="1" type="ORF">D9K80_14230</name>
</gene>